<dbReference type="SUPFAM" id="SSF53474">
    <property type="entry name" value="alpha/beta-Hydrolases"/>
    <property type="match status" value="1"/>
</dbReference>
<dbReference type="Gene3D" id="3.40.50.1820">
    <property type="entry name" value="alpha/beta hydrolase"/>
    <property type="match status" value="1"/>
</dbReference>
<evidence type="ECO:0000313" key="2">
    <source>
        <dbReference type="EMBL" id="ELQ76204.1"/>
    </source>
</evidence>
<dbReference type="EC" id="3.1.1.1" evidence="2"/>
<evidence type="ECO:0000256" key="1">
    <source>
        <dbReference type="SAM" id="Phobius"/>
    </source>
</evidence>
<dbReference type="HOGENOM" id="CLU_084564_0_0_1"/>
<name>L7JXR9_TRAHO</name>
<feature type="transmembrane region" description="Helical" evidence="1">
    <location>
        <begin position="52"/>
        <end position="74"/>
    </location>
</feature>
<proteinExistence type="predicted"/>
<dbReference type="STRING" id="72359.L7JXR9"/>
<dbReference type="PANTHER" id="PTHR12277">
    <property type="entry name" value="ALPHA/BETA HYDROLASE DOMAIN-CONTAINING PROTEIN"/>
    <property type="match status" value="1"/>
</dbReference>
<dbReference type="GO" id="GO:0106435">
    <property type="term" value="F:carboxylesterase activity"/>
    <property type="evidence" value="ECO:0007669"/>
    <property type="project" value="UniProtKB-EC"/>
</dbReference>
<keyword evidence="3" id="KW-1185">Reference proteome</keyword>
<dbReference type="InterPro" id="IPR029058">
    <property type="entry name" value="AB_hydrolase_fold"/>
</dbReference>
<dbReference type="FunCoup" id="L7JXR9">
    <property type="interactions" value="38"/>
</dbReference>
<keyword evidence="1" id="KW-0812">Transmembrane</keyword>
<organism evidence="2 3">
    <name type="scientific">Trachipleistophora hominis</name>
    <name type="common">Microsporidian parasite</name>
    <dbReference type="NCBI Taxonomy" id="72359"/>
    <lineage>
        <taxon>Eukaryota</taxon>
        <taxon>Fungi</taxon>
        <taxon>Fungi incertae sedis</taxon>
        <taxon>Microsporidia</taxon>
        <taxon>Pleistophoridae</taxon>
        <taxon>Trachipleistophora</taxon>
    </lineage>
</organism>
<dbReference type="Proteomes" id="UP000011185">
    <property type="component" value="Unassembled WGS sequence"/>
</dbReference>
<dbReference type="OMA" id="RNTETKH"/>
<dbReference type="VEuPathDB" id="MicrosporidiaDB:THOM_0815"/>
<protein>
    <submittedName>
        <fullName evidence="2">Carboxylesterase</fullName>
        <ecNumber evidence="2">3.1.1.1</ecNumber>
    </submittedName>
</protein>
<accession>L7JXR9</accession>
<sequence length="269" mass="31647">MITCLFIGVLINYKSVCIHASFKLPIEMDNNKLVTLNIINDKTRMIRITKKAFKHIGIILYFMFYCASVITFAFQNQLIFMAPKDYKLTDRETPFARIETSEKNSELKIYVKNNNSETDLIFFHGRAMSVNVLNKITEGITSYNVIYYYCRGYENGTFVRNKKNIMDDVSTLAEFVYSRPKRKMVVFGQSFGCHFALYFTTLMNRDLILVLENPFYSLRSVIQYQFSLPLYLLLVYDYRNAELLKRVKNKIFYFYRTTTSICLEGISLE</sequence>
<dbReference type="EMBL" id="JH993860">
    <property type="protein sequence ID" value="ELQ76204.1"/>
    <property type="molecule type" value="Genomic_DNA"/>
</dbReference>
<dbReference type="PANTHER" id="PTHR12277:SF81">
    <property type="entry name" value="PROTEIN ABHD13"/>
    <property type="match status" value="1"/>
</dbReference>
<reference evidence="2 3" key="1">
    <citation type="journal article" date="2012" name="PLoS Pathog.">
        <title>The genome of the obligate intracellular parasite Trachipleistophora hominis: new insights into microsporidian genome dynamics and reductive evolution.</title>
        <authorList>
            <person name="Heinz E."/>
            <person name="Williams T.A."/>
            <person name="Nakjang S."/>
            <person name="Noel C.J."/>
            <person name="Swan D.C."/>
            <person name="Goldberg A.V."/>
            <person name="Harris S.R."/>
            <person name="Weinmaier T."/>
            <person name="Markert S."/>
            <person name="Becher D."/>
            <person name="Bernhardt J."/>
            <person name="Dagan T."/>
            <person name="Hacker C."/>
            <person name="Lucocq J.M."/>
            <person name="Schweder T."/>
            <person name="Rattei T."/>
            <person name="Hall N."/>
            <person name="Hirt R.P."/>
            <person name="Embley T.M."/>
        </authorList>
    </citation>
    <scope>NUCLEOTIDE SEQUENCE [LARGE SCALE GENOMIC DNA]</scope>
</reference>
<dbReference type="InParanoid" id="L7JXR9"/>
<keyword evidence="1" id="KW-1133">Transmembrane helix</keyword>
<evidence type="ECO:0000313" key="3">
    <source>
        <dbReference type="Proteomes" id="UP000011185"/>
    </source>
</evidence>
<dbReference type="AlphaFoldDB" id="L7JXR9"/>
<dbReference type="OrthoDB" id="2193051at2759"/>
<keyword evidence="1" id="KW-0472">Membrane</keyword>
<keyword evidence="2" id="KW-0378">Hydrolase</keyword>
<gene>
    <name evidence="2" type="ORF">THOM_0815</name>
</gene>